<dbReference type="InterPro" id="IPR020103">
    <property type="entry name" value="PsdUridine_synth_cat_dom_sf"/>
</dbReference>
<dbReference type="EMBL" id="CAXAJV020001296">
    <property type="protein sequence ID" value="CAL7947807.1"/>
    <property type="molecule type" value="Genomic_DNA"/>
</dbReference>
<dbReference type="PANTHER" id="PTHR13195">
    <property type="entry name" value="PSEUDOURIDINE SYNTHASE-RELATED"/>
    <property type="match status" value="1"/>
</dbReference>
<name>A0ABP1P5B4_XYLVO</name>
<dbReference type="InterPro" id="IPR002501">
    <property type="entry name" value="PsdUridine_synth_N"/>
</dbReference>
<comment type="caution">
    <text evidence="3">The sequence shown here is derived from an EMBL/GenBank/DDBJ whole genome shotgun (WGS) entry which is preliminary data.</text>
</comment>
<reference evidence="3 4" key="1">
    <citation type="submission" date="2024-08" db="EMBL/GenBank/DDBJ databases">
        <authorList>
            <person name="Will J Nash"/>
            <person name="Angela Man"/>
            <person name="Seanna McTaggart"/>
            <person name="Kendall Baker"/>
            <person name="Tom Barker"/>
            <person name="Leah Catchpole"/>
            <person name="Alex Durrant"/>
            <person name="Karim Gharbi"/>
            <person name="Naomi Irish"/>
            <person name="Gemy Kaithakottil"/>
            <person name="Debby Ku"/>
            <person name="Aaliyah Providence"/>
            <person name="Felix Shaw"/>
            <person name="David Swarbreck"/>
            <person name="Chris Watkins"/>
            <person name="Ann M. McCartney"/>
            <person name="Giulio Formenti"/>
            <person name="Alice Mouton"/>
            <person name="Noel Vella"/>
            <person name="Bjorn M von Reumont"/>
            <person name="Adriana Vella"/>
            <person name="Wilfried Haerty"/>
        </authorList>
    </citation>
    <scope>NUCLEOTIDE SEQUENCE [LARGE SCALE GENOMIC DNA]</scope>
</reference>
<proteinExistence type="inferred from homology"/>
<evidence type="ECO:0000313" key="3">
    <source>
        <dbReference type="EMBL" id="CAL7947807.1"/>
    </source>
</evidence>
<sequence>MLPQKVSKFVNDARLAYKALNGVFLVYKPPQIKFNKMRETIIQNLCTDLNAMEGRPQMKYVAIEGPTNKQRKVIIRDSFADHILVIGPRYQPEDFRLSATNIMHSDVSGILVCGINDGNRWIHRMRESRCLRFYIVKGQLGQATDNYFYTGKIVEKATYAHVRRGHLDKLCSSMQSSHQRKMFEICGVDIQSQAAYELALKGPIRPLDRNIPMVYVIKCIDFSPPEFTLEIVCTNEYDMYLKTIIHELGMQLRSCATCTQICCTQDGLFHKKYALLSKHWTLKEIVNSIKMCREMIEQNPNILNQENPALEEPTSDTRNFMYE</sequence>
<organism evidence="3 4">
    <name type="scientific">Xylocopa violacea</name>
    <name type="common">Violet carpenter bee</name>
    <name type="synonym">Apis violacea</name>
    <dbReference type="NCBI Taxonomy" id="135666"/>
    <lineage>
        <taxon>Eukaryota</taxon>
        <taxon>Metazoa</taxon>
        <taxon>Ecdysozoa</taxon>
        <taxon>Arthropoda</taxon>
        <taxon>Hexapoda</taxon>
        <taxon>Insecta</taxon>
        <taxon>Pterygota</taxon>
        <taxon>Neoptera</taxon>
        <taxon>Endopterygota</taxon>
        <taxon>Hymenoptera</taxon>
        <taxon>Apocrita</taxon>
        <taxon>Aculeata</taxon>
        <taxon>Apoidea</taxon>
        <taxon>Anthophila</taxon>
        <taxon>Apidae</taxon>
        <taxon>Xylocopa</taxon>
        <taxon>Xylocopa</taxon>
    </lineage>
</organism>
<accession>A0ABP1P5B4</accession>
<gene>
    <name evidence="3" type="ORF">XYLVIOL_LOCUS8531</name>
</gene>
<protein>
    <recommendedName>
        <fullName evidence="2">Pseudouridine synthase II N-terminal domain-containing protein</fullName>
    </recommendedName>
</protein>
<evidence type="ECO:0000256" key="1">
    <source>
        <dbReference type="ARBA" id="ARBA00008999"/>
    </source>
</evidence>
<dbReference type="SUPFAM" id="SSF55120">
    <property type="entry name" value="Pseudouridine synthase"/>
    <property type="match status" value="1"/>
</dbReference>
<dbReference type="Proteomes" id="UP001642520">
    <property type="component" value="Unassembled WGS sequence"/>
</dbReference>
<evidence type="ECO:0000313" key="4">
    <source>
        <dbReference type="Proteomes" id="UP001642520"/>
    </source>
</evidence>
<evidence type="ECO:0000259" key="2">
    <source>
        <dbReference type="Pfam" id="PF01509"/>
    </source>
</evidence>
<dbReference type="Gene3D" id="3.30.2350.10">
    <property type="entry name" value="Pseudouridine synthase"/>
    <property type="match status" value="1"/>
</dbReference>
<comment type="similarity">
    <text evidence="1">Belongs to the pseudouridine synthase TruB family.</text>
</comment>
<dbReference type="InterPro" id="IPR039048">
    <property type="entry name" value="Trub2"/>
</dbReference>
<dbReference type="CDD" id="cd02868">
    <property type="entry name" value="PseudoU_synth_hTruB2_like"/>
    <property type="match status" value="1"/>
</dbReference>
<dbReference type="PANTHER" id="PTHR13195:SF0">
    <property type="entry name" value="PSEUDOURIDYLATE SYNTHASE TRUB2, MITOCHONDRIAL"/>
    <property type="match status" value="1"/>
</dbReference>
<dbReference type="Pfam" id="PF01509">
    <property type="entry name" value="TruB_N"/>
    <property type="match status" value="1"/>
</dbReference>
<keyword evidence="4" id="KW-1185">Reference proteome</keyword>
<feature type="domain" description="Pseudouridine synthase II N-terminal" evidence="2">
    <location>
        <begin position="107"/>
        <end position="235"/>
    </location>
</feature>